<dbReference type="GO" id="GO:0008418">
    <property type="term" value="F:protein-N-terminal asparagine amidohydrolase activity"/>
    <property type="evidence" value="ECO:0007669"/>
    <property type="project" value="InterPro"/>
</dbReference>
<dbReference type="InterPro" id="IPR026750">
    <property type="entry name" value="NTAN1"/>
</dbReference>
<dbReference type="EMBL" id="LSYS01003774">
    <property type="protein sequence ID" value="OPJ82229.1"/>
    <property type="molecule type" value="Genomic_DNA"/>
</dbReference>
<gene>
    <name evidence="3" type="primary">RRN3</name>
    <name evidence="3" type="ORF">AV530_004899</name>
</gene>
<evidence type="ECO:0000256" key="2">
    <source>
        <dbReference type="SAM" id="MobiDB-lite"/>
    </source>
</evidence>
<dbReference type="PANTHER" id="PTHR12790:SF0">
    <property type="entry name" value="RNA POLYMERASE I-SPECIFIC TRANSCRIPTION INITIATION FACTOR RRN3-RELATED"/>
    <property type="match status" value="1"/>
</dbReference>
<organism evidence="3 4">
    <name type="scientific">Patagioenas fasciata monilis</name>
    <dbReference type="NCBI Taxonomy" id="372326"/>
    <lineage>
        <taxon>Eukaryota</taxon>
        <taxon>Metazoa</taxon>
        <taxon>Chordata</taxon>
        <taxon>Craniata</taxon>
        <taxon>Vertebrata</taxon>
        <taxon>Euteleostomi</taxon>
        <taxon>Archelosauria</taxon>
        <taxon>Archosauria</taxon>
        <taxon>Dinosauria</taxon>
        <taxon>Saurischia</taxon>
        <taxon>Theropoda</taxon>
        <taxon>Coelurosauria</taxon>
        <taxon>Aves</taxon>
        <taxon>Neognathae</taxon>
        <taxon>Neoaves</taxon>
        <taxon>Columbimorphae</taxon>
        <taxon>Columbiformes</taxon>
        <taxon>Columbidae</taxon>
        <taxon>Patagioenas</taxon>
    </lineage>
</organism>
<dbReference type="GO" id="GO:0005634">
    <property type="term" value="C:nucleus"/>
    <property type="evidence" value="ECO:0007669"/>
    <property type="project" value="TreeGrafter"/>
</dbReference>
<evidence type="ECO:0000313" key="4">
    <source>
        <dbReference type="Proteomes" id="UP000190648"/>
    </source>
</evidence>
<reference evidence="3 4" key="1">
    <citation type="submission" date="2016-02" db="EMBL/GenBank/DDBJ databases">
        <title>Band-tailed pigeon sequencing and assembly.</title>
        <authorList>
            <person name="Soares A.E."/>
            <person name="Novak B.J."/>
            <person name="Rice E.S."/>
            <person name="O'Connell B."/>
            <person name="Chang D."/>
            <person name="Weber S."/>
            <person name="Shapiro B."/>
        </authorList>
    </citation>
    <scope>NUCLEOTIDE SEQUENCE [LARGE SCALE GENOMIC DNA]</scope>
    <source>
        <strain evidence="3">BTP2013</strain>
        <tissue evidence="3">Blood</tissue>
    </source>
</reference>
<dbReference type="AlphaFoldDB" id="A0A1V4KCN7"/>
<dbReference type="SUPFAM" id="SSF48371">
    <property type="entry name" value="ARM repeat"/>
    <property type="match status" value="1"/>
</dbReference>
<dbReference type="Pfam" id="PF14736">
    <property type="entry name" value="N_Asn_amidohyd"/>
    <property type="match status" value="1"/>
</dbReference>
<dbReference type="InterPro" id="IPR016024">
    <property type="entry name" value="ARM-type_fold"/>
</dbReference>
<protein>
    <submittedName>
        <fullName evidence="3">RNA polymerase I-specific transcription initiation factor RRN3 isoform B</fullName>
    </submittedName>
</protein>
<keyword evidence="3" id="KW-0648">Protein biosynthesis</keyword>
<dbReference type="GO" id="GO:0001042">
    <property type="term" value="F:RNA polymerase I core binding"/>
    <property type="evidence" value="ECO:0007669"/>
    <property type="project" value="TreeGrafter"/>
</dbReference>
<dbReference type="InterPro" id="IPR007991">
    <property type="entry name" value="RNA_pol_I_trans_ini_fac_RRN3"/>
</dbReference>
<dbReference type="STRING" id="372326.A0A1V4KCN7"/>
<feature type="region of interest" description="Disordered" evidence="2">
    <location>
        <begin position="228"/>
        <end position="267"/>
    </location>
</feature>
<dbReference type="Proteomes" id="UP000190648">
    <property type="component" value="Unassembled WGS sequence"/>
</dbReference>
<dbReference type="GO" id="GO:0006361">
    <property type="term" value="P:transcription initiation at RNA polymerase I promoter"/>
    <property type="evidence" value="ECO:0007669"/>
    <property type="project" value="InterPro"/>
</dbReference>
<evidence type="ECO:0000256" key="1">
    <source>
        <dbReference type="ARBA" id="ARBA00010098"/>
    </source>
</evidence>
<keyword evidence="3" id="KW-0396">Initiation factor</keyword>
<keyword evidence="4" id="KW-1185">Reference proteome</keyword>
<comment type="similarity">
    <text evidence="1">Belongs to the RRN3 family.</text>
</comment>
<sequence>MLGGDEFISSPPRKTVRFGGTLTDILLKYQKGETTDFELLKHQLSDPDIKDAQIINWLHEFRASVVYLTKELEQLVSILLKLPWLRRSREVVEEYLGFLGNLVSAQTVHLRPCLRMIVSQFVPPRVTIREDDVDISDSDDDDESLSENFNTCHRALQTVARYVPSTPQFLMPILVENFPFINKSERTLECYVHNLLRVTVYLPSLRLQILELIIEKLLKLDVSTPQQEIEDAEETANSSDSEEKSPEEGLFDMEEDEERKGNTIVSSSSERMAHPLAERLDILMTILFSYIKDICHVDGKLDINNTKDLYRDLVSVFDKLILPTHASCHVQYFMFYICSFKLALAEAFLDHLWKKLHDPNNPSVIRQTAGSYIGSFLARAKFIPVVTVKACLDLLVNWLHKYIDNQDTGANAYCDVALHGPFYSTCQTVFYTLIFRHKQLLDGNLRKGLSYLQSLNFERIVMCQLNPLKICIPSVVNLFAAITRKYQLVFCYTIIERNNRQFIPVVRSGAGGDLVQTCTNPLDSFFPFDPYVLKRSKKTIDPFYQFWEELSAEDLENLKKPIKRGTSEDEDDDFLKGETPQNDGVEKAKLLRSQPARVVEPKGLLYVQQREFAVTTPEDGSVSILGSDDATTCHIVVLRHTGSGATCLTHCDGSDTEAEVSLIMSAVKSFSDPTGRGRLEVHLVGGFNDDRQLSQKLTNQLLRAFHLQPDELHLVTFCVTELNDREEKDIHFPIIYGIAVNVKTAEIFPATFPEKGPDEDLRSAHVLTGATLTNIYDAKTEELHIGPYFWRPFPYVDFWLEQDDKQILQNLSTSPLAEPPHFVSHIRSTLTFLKEHPFPSRSLFPDRKPRIYKKNEEGLWEQVCSDKM</sequence>
<evidence type="ECO:0000313" key="3">
    <source>
        <dbReference type="EMBL" id="OPJ82229.1"/>
    </source>
</evidence>
<proteinExistence type="inferred from homology"/>
<dbReference type="GO" id="GO:0003743">
    <property type="term" value="F:translation initiation factor activity"/>
    <property type="evidence" value="ECO:0007669"/>
    <property type="project" value="UniProtKB-KW"/>
</dbReference>
<name>A0A1V4KCN7_PATFA</name>
<dbReference type="OrthoDB" id="26970at2759"/>
<dbReference type="GO" id="GO:0001181">
    <property type="term" value="F:RNA polymerase I general transcription initiation factor activity"/>
    <property type="evidence" value="ECO:0007669"/>
    <property type="project" value="InterPro"/>
</dbReference>
<dbReference type="PANTHER" id="PTHR12790">
    <property type="entry name" value="TRANSCRIPTION INITIATION FACTOR IA RRN3"/>
    <property type="match status" value="1"/>
</dbReference>
<comment type="caution">
    <text evidence="3">The sequence shown here is derived from an EMBL/GenBank/DDBJ whole genome shotgun (WGS) entry which is preliminary data.</text>
</comment>
<dbReference type="Pfam" id="PF05327">
    <property type="entry name" value="RRN3"/>
    <property type="match status" value="1"/>
</dbReference>
<accession>A0A1V4KCN7</accession>